<dbReference type="SUPFAM" id="SSF52172">
    <property type="entry name" value="CheY-like"/>
    <property type="match status" value="1"/>
</dbReference>
<gene>
    <name evidence="4" type="ORF">HF203_01715</name>
</gene>
<evidence type="ECO:0000313" key="5">
    <source>
        <dbReference type="Proteomes" id="UP000740754"/>
    </source>
</evidence>
<sequence length="213" mass="22841">MLALIAAREDGLALAERLVETGLVARHRLALLAYGLQGEEARRCAGAGFAVLTKPVSPREIFGLLRALDGPRPAPSSTVAVAALPTGTRVLLVEDNLINQRLARALLERWGCEVTLAEHGAEALARFVPGRFDLVLMDMQMPVLDGLGATREIRAREADQGRRVTIVAMTANAMASDREACLAAGMDAHVPKPLRPRQLLATLREQLAAGREG</sequence>
<dbReference type="RefSeq" id="WP_168665990.1">
    <property type="nucleotide sequence ID" value="NZ_JAAXKX010000002.1"/>
</dbReference>
<dbReference type="InterPro" id="IPR001789">
    <property type="entry name" value="Sig_transdc_resp-reg_receiver"/>
</dbReference>
<evidence type="ECO:0000256" key="1">
    <source>
        <dbReference type="ARBA" id="ARBA00022553"/>
    </source>
</evidence>
<evidence type="ECO:0000256" key="2">
    <source>
        <dbReference type="PROSITE-ProRule" id="PRU00169"/>
    </source>
</evidence>
<keyword evidence="5" id="KW-1185">Reference proteome</keyword>
<dbReference type="CDD" id="cd17546">
    <property type="entry name" value="REC_hyHK_CKI1_RcsC-like"/>
    <property type="match status" value="1"/>
</dbReference>
<evidence type="ECO:0000313" key="4">
    <source>
        <dbReference type="EMBL" id="NKN31944.1"/>
    </source>
</evidence>
<feature type="modified residue" description="4-aspartylphosphate" evidence="2">
    <location>
        <position position="138"/>
    </location>
</feature>
<dbReference type="Pfam" id="PF00072">
    <property type="entry name" value="Response_reg"/>
    <property type="match status" value="1"/>
</dbReference>
<dbReference type="PANTHER" id="PTHR45339">
    <property type="entry name" value="HYBRID SIGNAL TRANSDUCTION HISTIDINE KINASE J"/>
    <property type="match status" value="1"/>
</dbReference>
<keyword evidence="1 2" id="KW-0597">Phosphoprotein</keyword>
<name>A0ABX1I3A5_9GAMM</name>
<proteinExistence type="predicted"/>
<dbReference type="PROSITE" id="PS50110">
    <property type="entry name" value="RESPONSE_REGULATORY"/>
    <property type="match status" value="1"/>
</dbReference>
<dbReference type="SMART" id="SM00448">
    <property type="entry name" value="REC"/>
    <property type="match status" value="1"/>
</dbReference>
<organism evidence="4 5">
    <name type="scientific">Marichromatium bheemlicum</name>
    <dbReference type="NCBI Taxonomy" id="365339"/>
    <lineage>
        <taxon>Bacteria</taxon>
        <taxon>Pseudomonadati</taxon>
        <taxon>Pseudomonadota</taxon>
        <taxon>Gammaproteobacteria</taxon>
        <taxon>Chromatiales</taxon>
        <taxon>Chromatiaceae</taxon>
        <taxon>Marichromatium</taxon>
    </lineage>
</organism>
<feature type="domain" description="Response regulatory" evidence="3">
    <location>
        <begin position="89"/>
        <end position="207"/>
    </location>
</feature>
<reference evidence="4 5" key="1">
    <citation type="submission" date="2020-04" db="EMBL/GenBank/DDBJ databases">
        <title>Draft Whole-Genome sequence of Marichromatium bheemlicum DSM 18632, type strain.</title>
        <authorList>
            <person name="Kyndt J.A."/>
            <person name="Meyer T.E."/>
        </authorList>
    </citation>
    <scope>NUCLEOTIDE SEQUENCE [LARGE SCALE GENOMIC DNA]</scope>
    <source>
        <strain evidence="4 5">DSM 18632</strain>
    </source>
</reference>
<comment type="caution">
    <text evidence="4">The sequence shown here is derived from an EMBL/GenBank/DDBJ whole genome shotgun (WGS) entry which is preliminary data.</text>
</comment>
<dbReference type="InterPro" id="IPR011006">
    <property type="entry name" value="CheY-like_superfamily"/>
</dbReference>
<dbReference type="EMBL" id="JAAXKX010000002">
    <property type="protein sequence ID" value="NKN31944.1"/>
    <property type="molecule type" value="Genomic_DNA"/>
</dbReference>
<protein>
    <submittedName>
        <fullName evidence="4">Response regulator</fullName>
    </submittedName>
</protein>
<accession>A0ABX1I3A5</accession>
<evidence type="ECO:0000259" key="3">
    <source>
        <dbReference type="PROSITE" id="PS50110"/>
    </source>
</evidence>
<dbReference type="Proteomes" id="UP000740754">
    <property type="component" value="Unassembled WGS sequence"/>
</dbReference>
<dbReference type="Gene3D" id="3.40.50.2300">
    <property type="match status" value="1"/>
</dbReference>
<dbReference type="PANTHER" id="PTHR45339:SF6">
    <property type="entry name" value="SENSORY HISTIDINE PROTEIN KINASE"/>
    <property type="match status" value="1"/>
</dbReference>